<name>A0ABP9C171_9GAMM</name>
<dbReference type="RefSeq" id="WP_345304282.1">
    <property type="nucleotide sequence ID" value="NZ_BAABJE010000017.1"/>
</dbReference>
<accession>A0ABP9C171</accession>
<reference evidence="2" key="1">
    <citation type="journal article" date="2019" name="Int. J. Syst. Evol. Microbiol.">
        <title>The Global Catalogue of Microorganisms (GCM) 10K type strain sequencing project: providing services to taxonomists for standard genome sequencing and annotation.</title>
        <authorList>
            <consortium name="The Broad Institute Genomics Platform"/>
            <consortium name="The Broad Institute Genome Sequencing Center for Infectious Disease"/>
            <person name="Wu L."/>
            <person name="Ma J."/>
        </authorList>
    </citation>
    <scope>NUCLEOTIDE SEQUENCE [LARGE SCALE GENOMIC DNA]</scope>
    <source>
        <strain evidence="2">JCM 18204</strain>
    </source>
</reference>
<evidence type="ECO:0000313" key="2">
    <source>
        <dbReference type="Proteomes" id="UP001499959"/>
    </source>
</evidence>
<evidence type="ECO:0008006" key="3">
    <source>
        <dbReference type="Google" id="ProtNLM"/>
    </source>
</evidence>
<evidence type="ECO:0000313" key="1">
    <source>
        <dbReference type="EMBL" id="GAA4802298.1"/>
    </source>
</evidence>
<organism evidence="1 2">
    <name type="scientific">Lysobacter hankyongensis</name>
    <dbReference type="NCBI Taxonomy" id="1176535"/>
    <lineage>
        <taxon>Bacteria</taxon>
        <taxon>Pseudomonadati</taxon>
        <taxon>Pseudomonadota</taxon>
        <taxon>Gammaproteobacteria</taxon>
        <taxon>Lysobacterales</taxon>
        <taxon>Lysobacteraceae</taxon>
        <taxon>Lysobacter</taxon>
    </lineage>
</organism>
<dbReference type="EMBL" id="BAABJE010000017">
    <property type="protein sequence ID" value="GAA4802298.1"/>
    <property type="molecule type" value="Genomic_DNA"/>
</dbReference>
<keyword evidence="2" id="KW-1185">Reference proteome</keyword>
<protein>
    <recommendedName>
        <fullName evidence="3">Phage tail protein</fullName>
    </recommendedName>
</protein>
<gene>
    <name evidence="1" type="ORF">GCM10023307_31240</name>
</gene>
<sequence>MAKITLINRTDEMVRLALFIAPVLNPNLAAIAWKIVSPPPGGSTTVNIPPDFAVQARYAGDPSRPSELDTTTATVAFAETTAAFSIDSITSEDRQATGAVIHQIFTDLVVNEVRIANRFPIGVEVSILKGGDPIYPPQVVWPGGILMEDVRGSISVAVVSQFATRGQRLVQEEISLSRTEVIDGGTLQVTGSQWTGYALMAL</sequence>
<comment type="caution">
    <text evidence="1">The sequence shown here is derived from an EMBL/GenBank/DDBJ whole genome shotgun (WGS) entry which is preliminary data.</text>
</comment>
<dbReference type="Proteomes" id="UP001499959">
    <property type="component" value="Unassembled WGS sequence"/>
</dbReference>
<proteinExistence type="predicted"/>